<reference evidence="1 2" key="1">
    <citation type="submission" date="2019-06" db="EMBL/GenBank/DDBJ databases">
        <title>Sequencing the genomes of 1000 actinobacteria strains.</title>
        <authorList>
            <person name="Klenk H.-P."/>
        </authorList>
    </citation>
    <scope>NUCLEOTIDE SEQUENCE [LARGE SCALE GENOMIC DNA]</scope>
    <source>
        <strain evidence="1 2">DSM 42059</strain>
    </source>
</reference>
<comment type="caution">
    <text evidence="1">The sequence shown here is derived from an EMBL/GenBank/DDBJ whole genome shotgun (WGS) entry which is preliminary data.</text>
</comment>
<accession>A0A561V389</accession>
<protein>
    <submittedName>
        <fullName evidence="1">Uncharacterized protein</fullName>
    </submittedName>
</protein>
<dbReference type="Proteomes" id="UP000318186">
    <property type="component" value="Unassembled WGS sequence"/>
</dbReference>
<name>A0A561V389_9ACTN</name>
<sequence>MSFHGAVRRIRLCSNLMAYKVLPPGCPTLSHPP</sequence>
<evidence type="ECO:0000313" key="2">
    <source>
        <dbReference type="Proteomes" id="UP000318186"/>
    </source>
</evidence>
<dbReference type="EMBL" id="VIWW01000001">
    <property type="protein sequence ID" value="TWG06075.1"/>
    <property type="molecule type" value="Genomic_DNA"/>
</dbReference>
<dbReference type="AlphaFoldDB" id="A0A561V389"/>
<evidence type="ECO:0000313" key="1">
    <source>
        <dbReference type="EMBL" id="TWG06075.1"/>
    </source>
</evidence>
<proteinExistence type="predicted"/>
<organism evidence="1 2">
    <name type="scientific">Streptomyces brevispora</name>
    <dbReference type="NCBI Taxonomy" id="887462"/>
    <lineage>
        <taxon>Bacteria</taxon>
        <taxon>Bacillati</taxon>
        <taxon>Actinomycetota</taxon>
        <taxon>Actinomycetes</taxon>
        <taxon>Kitasatosporales</taxon>
        <taxon>Streptomycetaceae</taxon>
        <taxon>Streptomyces</taxon>
    </lineage>
</organism>
<gene>
    <name evidence="1" type="ORF">FHX80_114569</name>
</gene>